<dbReference type="GO" id="GO:0005886">
    <property type="term" value="C:plasma membrane"/>
    <property type="evidence" value="ECO:0007669"/>
    <property type="project" value="TreeGrafter"/>
</dbReference>
<dbReference type="Gene3D" id="3.90.1310.10">
    <property type="entry name" value="Penicillin-binding protein 2a (Domain 2)"/>
    <property type="match status" value="1"/>
</dbReference>
<dbReference type="PANTHER" id="PTHR30627">
    <property type="entry name" value="PEPTIDOGLYCAN D,D-TRANSPEPTIDASE"/>
    <property type="match status" value="1"/>
</dbReference>
<dbReference type="InterPro" id="IPR012338">
    <property type="entry name" value="Beta-lactam/transpept-like"/>
</dbReference>
<accession>A0A258DF05</accession>
<evidence type="ECO:0000256" key="2">
    <source>
        <dbReference type="ARBA" id="ARBA00022645"/>
    </source>
</evidence>
<feature type="domain" description="Penicillin-binding protein dimerisation" evidence="6">
    <location>
        <begin position="85"/>
        <end position="194"/>
    </location>
</feature>
<dbReference type="GO" id="GO:0008658">
    <property type="term" value="F:penicillin binding"/>
    <property type="evidence" value="ECO:0007669"/>
    <property type="project" value="InterPro"/>
</dbReference>
<dbReference type="InterPro" id="IPR001460">
    <property type="entry name" value="PCN-bd_Tpept"/>
</dbReference>
<proteinExistence type="predicted"/>
<protein>
    <submittedName>
        <fullName evidence="7">Penicillin-binding protein</fullName>
    </submittedName>
</protein>
<keyword evidence="4" id="KW-0812">Transmembrane</keyword>
<evidence type="ECO:0000259" key="5">
    <source>
        <dbReference type="Pfam" id="PF00905"/>
    </source>
</evidence>
<evidence type="ECO:0000256" key="4">
    <source>
        <dbReference type="SAM" id="Phobius"/>
    </source>
</evidence>
<evidence type="ECO:0000313" key="8">
    <source>
        <dbReference type="Proteomes" id="UP000215616"/>
    </source>
</evidence>
<keyword evidence="4" id="KW-1133">Transmembrane helix</keyword>
<evidence type="ECO:0000256" key="1">
    <source>
        <dbReference type="ARBA" id="ARBA00004370"/>
    </source>
</evidence>
<keyword evidence="3 4" id="KW-0472">Membrane</keyword>
<dbReference type="InterPro" id="IPR005311">
    <property type="entry name" value="PBP_dimer"/>
</dbReference>
<dbReference type="SUPFAM" id="SSF56519">
    <property type="entry name" value="Penicillin binding protein dimerisation domain"/>
    <property type="match status" value="1"/>
</dbReference>
<dbReference type="InterPro" id="IPR036138">
    <property type="entry name" value="PBP_dimer_sf"/>
</dbReference>
<gene>
    <name evidence="7" type="ORF">B7Z12_02060</name>
</gene>
<feature type="transmembrane region" description="Helical" evidence="4">
    <location>
        <begin position="47"/>
        <end position="70"/>
    </location>
</feature>
<evidence type="ECO:0000256" key="3">
    <source>
        <dbReference type="ARBA" id="ARBA00023136"/>
    </source>
</evidence>
<dbReference type="Gene3D" id="3.30.450.330">
    <property type="match status" value="1"/>
</dbReference>
<keyword evidence="2" id="KW-0121">Carboxypeptidase</keyword>
<name>A0A258DF05_CAUVI</name>
<dbReference type="PANTHER" id="PTHR30627:SF1">
    <property type="entry name" value="PEPTIDOGLYCAN D,D-TRANSPEPTIDASE FTSI"/>
    <property type="match status" value="1"/>
</dbReference>
<evidence type="ECO:0000259" key="6">
    <source>
        <dbReference type="Pfam" id="PF03717"/>
    </source>
</evidence>
<comment type="caution">
    <text evidence="7">The sequence shown here is derived from an EMBL/GenBank/DDBJ whole genome shotgun (WGS) entry which is preliminary data.</text>
</comment>
<evidence type="ECO:0000313" key="7">
    <source>
        <dbReference type="EMBL" id="OYX05942.1"/>
    </source>
</evidence>
<keyword evidence="2" id="KW-0378">Hydrolase</keyword>
<dbReference type="Gene3D" id="3.40.710.10">
    <property type="entry name" value="DD-peptidase/beta-lactamase superfamily"/>
    <property type="match status" value="1"/>
</dbReference>
<dbReference type="GO" id="GO:0004180">
    <property type="term" value="F:carboxypeptidase activity"/>
    <property type="evidence" value="ECO:0007669"/>
    <property type="project" value="UniProtKB-KW"/>
</dbReference>
<sequence>MSLSNLGPGGIQSPLWRWVVERVWRLEHAFERSRAAARPEDDTRIRIFLVMGFFGLCFVGVSLGAGWSALFSRAGQGNGYTLGVEGARGDVVDRNGALLAVDLAHYALYVDPREVWDAKETRAALGKALPQVPAKRLDKAVFGDHRAFVLGGLTPDEKDAIFNLGLPGVSFEEQERRMYPLGATAAHLIGFVDSGGKGLAGAERALDDPIRKAAGGEGRPTQLSIDVRVQAALEDELRKAAEEFTPKGAVGLVTNVHTGEILGMASWPDYDANKAGAATNDQRLNRAAASVYEMGSTFKAFTVAIGLDTGVATAASTFDAREPYKLGYRTIHDYHATRAVLNLVEVFQHSSNIGTAMLAERVGGQRLSQYFINLGLTKPAKVELQESARPLTPRKWDQDTVASTSFGHGMNISPLALAQAMNALLNGGEMRPLTIRKLPPGVRPEGKRVLSEHTSAEMLKIMRANVIPGEGGSGGKADVPGLSVGGKTGTGEKYDPAIRRYNHQRQVSSFAATFPTDGALEADRYFVLILLDEPKGNANSFGFSTGGWVAAPAAGRVIERIAPFLGVKRKTELVTIASSPKNAAPEAGL</sequence>
<dbReference type="SUPFAM" id="SSF56601">
    <property type="entry name" value="beta-lactamase/transpeptidase-like"/>
    <property type="match status" value="1"/>
</dbReference>
<dbReference type="Pfam" id="PF00905">
    <property type="entry name" value="Transpeptidase"/>
    <property type="match status" value="1"/>
</dbReference>
<dbReference type="Proteomes" id="UP000215616">
    <property type="component" value="Unassembled WGS sequence"/>
</dbReference>
<organism evidence="7 8">
    <name type="scientific">Caulobacter vibrioides</name>
    <name type="common">Caulobacter crescentus</name>
    <dbReference type="NCBI Taxonomy" id="155892"/>
    <lineage>
        <taxon>Bacteria</taxon>
        <taxon>Pseudomonadati</taxon>
        <taxon>Pseudomonadota</taxon>
        <taxon>Alphaproteobacteria</taxon>
        <taxon>Caulobacterales</taxon>
        <taxon>Caulobacteraceae</taxon>
        <taxon>Caulobacter</taxon>
    </lineage>
</organism>
<dbReference type="AlphaFoldDB" id="A0A258DF05"/>
<reference evidence="7 8" key="1">
    <citation type="submission" date="2017-03" db="EMBL/GenBank/DDBJ databases">
        <title>Lifting the veil on microbial sulfur biogeochemistry in mining wastewaters.</title>
        <authorList>
            <person name="Kantor R.S."/>
            <person name="Colenbrander Nelson T."/>
            <person name="Marshall S."/>
            <person name="Bennett D."/>
            <person name="Apte S."/>
            <person name="Camacho D."/>
            <person name="Thomas B.C."/>
            <person name="Warren L.A."/>
            <person name="Banfield J.F."/>
        </authorList>
    </citation>
    <scope>NUCLEOTIDE SEQUENCE [LARGE SCALE GENOMIC DNA]</scope>
    <source>
        <strain evidence="7">32-67-7</strain>
    </source>
</reference>
<feature type="domain" description="Penicillin-binding protein transpeptidase" evidence="5">
    <location>
        <begin position="252"/>
        <end position="539"/>
    </location>
</feature>
<dbReference type="GO" id="GO:0071555">
    <property type="term" value="P:cell wall organization"/>
    <property type="evidence" value="ECO:0007669"/>
    <property type="project" value="TreeGrafter"/>
</dbReference>
<dbReference type="Pfam" id="PF03717">
    <property type="entry name" value="PBP_dimer"/>
    <property type="match status" value="1"/>
</dbReference>
<keyword evidence="2" id="KW-0645">Protease</keyword>
<dbReference type="EMBL" id="NCDQ01000018">
    <property type="protein sequence ID" value="OYX05942.1"/>
    <property type="molecule type" value="Genomic_DNA"/>
</dbReference>
<comment type="subcellular location">
    <subcellularLocation>
        <location evidence="1">Membrane</location>
    </subcellularLocation>
</comment>
<dbReference type="InterPro" id="IPR050515">
    <property type="entry name" value="Beta-lactam/transpept"/>
</dbReference>